<feature type="region of interest" description="Disordered" evidence="1">
    <location>
        <begin position="129"/>
        <end position="148"/>
    </location>
</feature>
<evidence type="ECO:0000313" key="5">
    <source>
        <dbReference type="WBParaSite" id="sdigi.contig300.g7229.t1"/>
    </source>
</evidence>
<keyword evidence="3" id="KW-0732">Signal</keyword>
<evidence type="ECO:0000313" key="4">
    <source>
        <dbReference type="Proteomes" id="UP000887581"/>
    </source>
</evidence>
<feature type="region of interest" description="Disordered" evidence="1">
    <location>
        <begin position="47"/>
        <end position="86"/>
    </location>
</feature>
<feature type="transmembrane region" description="Helical" evidence="2">
    <location>
        <begin position="186"/>
        <end position="205"/>
    </location>
</feature>
<feature type="chain" id="PRO_5037759163" evidence="3">
    <location>
        <begin position="23"/>
        <end position="263"/>
    </location>
</feature>
<feature type="compositionally biased region" description="Polar residues" evidence="1">
    <location>
        <begin position="47"/>
        <end position="57"/>
    </location>
</feature>
<protein>
    <submittedName>
        <fullName evidence="5">Uncharacterized protein</fullName>
    </submittedName>
</protein>
<sequence length="263" mass="28027">MYHFNTHHLFFISPLLINICLEDEERSDRSSRIQNDQLRAVTEINPLTRTRTTQCQPSVPPSEASGDTEGIRPLNPSTTTSPSDSDAKKEAALYCAKGVAFAAAVASATATAAAVYHVVVDDDEWCNDNAADDDDKGDSGGGGGGGDGAGGGDGVVVWCILKRTLHCTRTAAAVADRSPSPPNLSSLYFILLFFQFVFAILESLCRISLRHRGDLPTLSSGPYDVALVATLPANRCCWSVCIEVEEDRSISFGTKALVQSPSG</sequence>
<evidence type="ECO:0000256" key="2">
    <source>
        <dbReference type="SAM" id="Phobius"/>
    </source>
</evidence>
<evidence type="ECO:0000256" key="3">
    <source>
        <dbReference type="SAM" id="SignalP"/>
    </source>
</evidence>
<accession>A0A915PPC4</accession>
<dbReference type="Proteomes" id="UP000887581">
    <property type="component" value="Unplaced"/>
</dbReference>
<reference evidence="5" key="1">
    <citation type="submission" date="2022-11" db="UniProtKB">
        <authorList>
            <consortium name="WormBaseParasite"/>
        </authorList>
    </citation>
    <scope>IDENTIFICATION</scope>
</reference>
<organism evidence="4 5">
    <name type="scientific">Setaria digitata</name>
    <dbReference type="NCBI Taxonomy" id="48799"/>
    <lineage>
        <taxon>Eukaryota</taxon>
        <taxon>Metazoa</taxon>
        <taxon>Ecdysozoa</taxon>
        <taxon>Nematoda</taxon>
        <taxon>Chromadorea</taxon>
        <taxon>Rhabditida</taxon>
        <taxon>Spirurina</taxon>
        <taxon>Spiruromorpha</taxon>
        <taxon>Filarioidea</taxon>
        <taxon>Setariidae</taxon>
        <taxon>Setaria</taxon>
    </lineage>
</organism>
<keyword evidence="4" id="KW-1185">Reference proteome</keyword>
<evidence type="ECO:0000256" key="1">
    <source>
        <dbReference type="SAM" id="MobiDB-lite"/>
    </source>
</evidence>
<feature type="compositionally biased region" description="Gly residues" evidence="1">
    <location>
        <begin position="139"/>
        <end position="148"/>
    </location>
</feature>
<feature type="transmembrane region" description="Helical" evidence="2">
    <location>
        <begin position="98"/>
        <end position="119"/>
    </location>
</feature>
<dbReference type="AlphaFoldDB" id="A0A915PPC4"/>
<keyword evidence="2" id="KW-0812">Transmembrane</keyword>
<dbReference type="WBParaSite" id="sdigi.contig300.g7229.t1">
    <property type="protein sequence ID" value="sdigi.contig300.g7229.t1"/>
    <property type="gene ID" value="sdigi.contig300.g7229"/>
</dbReference>
<feature type="signal peptide" evidence="3">
    <location>
        <begin position="1"/>
        <end position="22"/>
    </location>
</feature>
<keyword evidence="2" id="KW-1133">Transmembrane helix</keyword>
<proteinExistence type="predicted"/>
<keyword evidence="2" id="KW-0472">Membrane</keyword>
<name>A0A915PPC4_9BILA</name>